<evidence type="ECO:0000256" key="2">
    <source>
        <dbReference type="ARBA" id="ARBA00022801"/>
    </source>
</evidence>
<name>A0A917CPK5_9GAMM</name>
<dbReference type="PANTHER" id="PTHR43240:SF5">
    <property type="entry name" value="1,4-DIHYDROXY-2-NAPHTHOYL-COA THIOESTERASE 1"/>
    <property type="match status" value="1"/>
</dbReference>
<keyword evidence="2" id="KW-0378">Hydrolase</keyword>
<sequence length="141" mass="15221">MPLKRLPLDTVNGWSRNTLMQTLGIVCVELGDEHLVARMPVDARTHQPMGLLHGGASMALIESIGSMGSCLLLDLAREQPVGVEINANHVRAVTEGFVRGTGKLVHAGKRTHLWQVDIHEEATGKLVCTGRLTVMVVPKTG</sequence>
<dbReference type="InterPro" id="IPR003736">
    <property type="entry name" value="PAAI_dom"/>
</dbReference>
<keyword evidence="5" id="KW-1185">Reference proteome</keyword>
<feature type="domain" description="Thioesterase" evidence="3">
    <location>
        <begin position="49"/>
        <end position="124"/>
    </location>
</feature>
<dbReference type="PANTHER" id="PTHR43240">
    <property type="entry name" value="1,4-DIHYDROXY-2-NAPHTHOYL-COA THIOESTERASE 1"/>
    <property type="match status" value="1"/>
</dbReference>
<dbReference type="GO" id="GO:0061522">
    <property type="term" value="F:1,4-dihydroxy-2-naphthoyl-CoA thioesterase activity"/>
    <property type="evidence" value="ECO:0007669"/>
    <property type="project" value="TreeGrafter"/>
</dbReference>
<dbReference type="CDD" id="cd03443">
    <property type="entry name" value="PaaI_thioesterase"/>
    <property type="match status" value="1"/>
</dbReference>
<protein>
    <recommendedName>
        <fullName evidence="3">Thioesterase domain-containing protein</fullName>
    </recommendedName>
</protein>
<organism evidence="4 5">
    <name type="scientific">Arenimonas maotaiensis</name>
    <dbReference type="NCBI Taxonomy" id="1446479"/>
    <lineage>
        <taxon>Bacteria</taxon>
        <taxon>Pseudomonadati</taxon>
        <taxon>Pseudomonadota</taxon>
        <taxon>Gammaproteobacteria</taxon>
        <taxon>Lysobacterales</taxon>
        <taxon>Lysobacteraceae</taxon>
        <taxon>Arenimonas</taxon>
    </lineage>
</organism>
<dbReference type="NCBIfam" id="TIGR00369">
    <property type="entry name" value="unchar_dom_1"/>
    <property type="match status" value="1"/>
</dbReference>
<comment type="similarity">
    <text evidence="1">Belongs to the thioesterase PaaI family.</text>
</comment>
<dbReference type="Gene3D" id="3.10.129.10">
    <property type="entry name" value="Hotdog Thioesterase"/>
    <property type="match status" value="1"/>
</dbReference>
<reference evidence="4" key="1">
    <citation type="journal article" date="2014" name="Int. J. Syst. Evol. Microbiol.">
        <title>Complete genome sequence of Corynebacterium casei LMG S-19264T (=DSM 44701T), isolated from a smear-ripened cheese.</title>
        <authorList>
            <consortium name="US DOE Joint Genome Institute (JGI-PGF)"/>
            <person name="Walter F."/>
            <person name="Albersmeier A."/>
            <person name="Kalinowski J."/>
            <person name="Ruckert C."/>
        </authorList>
    </citation>
    <scope>NUCLEOTIDE SEQUENCE</scope>
    <source>
        <strain evidence="4">CGMCC 1.12726</strain>
    </source>
</reference>
<dbReference type="Pfam" id="PF03061">
    <property type="entry name" value="4HBT"/>
    <property type="match status" value="1"/>
</dbReference>
<dbReference type="SUPFAM" id="SSF54637">
    <property type="entry name" value="Thioesterase/thiol ester dehydrase-isomerase"/>
    <property type="match status" value="1"/>
</dbReference>
<evidence type="ECO:0000313" key="4">
    <source>
        <dbReference type="EMBL" id="GGF93233.1"/>
    </source>
</evidence>
<evidence type="ECO:0000313" key="5">
    <source>
        <dbReference type="Proteomes" id="UP000632858"/>
    </source>
</evidence>
<dbReference type="EMBL" id="BMFO01000002">
    <property type="protein sequence ID" value="GGF93233.1"/>
    <property type="molecule type" value="Genomic_DNA"/>
</dbReference>
<dbReference type="AlphaFoldDB" id="A0A917CPK5"/>
<dbReference type="RefSeq" id="WP_188449228.1">
    <property type="nucleotide sequence ID" value="NZ_BMFO01000002.1"/>
</dbReference>
<dbReference type="InterPro" id="IPR029069">
    <property type="entry name" value="HotDog_dom_sf"/>
</dbReference>
<gene>
    <name evidence="4" type="ORF">GCM10010960_13900</name>
</gene>
<dbReference type="GO" id="GO:0005829">
    <property type="term" value="C:cytosol"/>
    <property type="evidence" value="ECO:0007669"/>
    <property type="project" value="TreeGrafter"/>
</dbReference>
<dbReference type="Proteomes" id="UP000632858">
    <property type="component" value="Unassembled WGS sequence"/>
</dbReference>
<evidence type="ECO:0000259" key="3">
    <source>
        <dbReference type="Pfam" id="PF03061"/>
    </source>
</evidence>
<evidence type="ECO:0000256" key="1">
    <source>
        <dbReference type="ARBA" id="ARBA00008324"/>
    </source>
</evidence>
<comment type="caution">
    <text evidence="4">The sequence shown here is derived from an EMBL/GenBank/DDBJ whole genome shotgun (WGS) entry which is preliminary data.</text>
</comment>
<proteinExistence type="inferred from homology"/>
<accession>A0A917CPK5</accession>
<dbReference type="InterPro" id="IPR006683">
    <property type="entry name" value="Thioestr_dom"/>
</dbReference>
<reference evidence="4" key="2">
    <citation type="submission" date="2020-09" db="EMBL/GenBank/DDBJ databases">
        <authorList>
            <person name="Sun Q."/>
            <person name="Zhou Y."/>
        </authorList>
    </citation>
    <scope>NUCLEOTIDE SEQUENCE</scope>
    <source>
        <strain evidence="4">CGMCC 1.12726</strain>
    </source>
</reference>